<feature type="domain" description="NIPSNAP" evidence="2">
    <location>
        <begin position="115"/>
        <end position="186"/>
    </location>
</feature>
<name>A0A316UZB8_9BASI</name>
<accession>A0A316UZB8</accession>
<dbReference type="InterPro" id="IPR011008">
    <property type="entry name" value="Dimeric_a/b-barrel"/>
</dbReference>
<dbReference type="SUPFAM" id="SSF54909">
    <property type="entry name" value="Dimeric alpha+beta barrel"/>
    <property type="match status" value="2"/>
</dbReference>
<proteinExistence type="inferred from homology"/>
<dbReference type="GO" id="GO:0005739">
    <property type="term" value="C:mitochondrion"/>
    <property type="evidence" value="ECO:0007669"/>
    <property type="project" value="TreeGrafter"/>
</dbReference>
<dbReference type="OrthoDB" id="10262843at2759"/>
<dbReference type="Gene3D" id="3.30.70.100">
    <property type="match status" value="2"/>
</dbReference>
<protein>
    <submittedName>
        <fullName evidence="3">NIPSNAP-domain-containing protein</fullName>
    </submittedName>
</protein>
<dbReference type="AlphaFoldDB" id="A0A316UZB8"/>
<keyword evidence="4" id="KW-1185">Reference proteome</keyword>
<evidence type="ECO:0000313" key="4">
    <source>
        <dbReference type="Proteomes" id="UP000245884"/>
    </source>
</evidence>
<feature type="domain" description="NIPSNAP" evidence="2">
    <location>
        <begin position="200"/>
        <end position="297"/>
    </location>
</feature>
<dbReference type="EMBL" id="KZ819662">
    <property type="protein sequence ID" value="PWN30626.1"/>
    <property type="molecule type" value="Genomic_DNA"/>
</dbReference>
<sequence length="299" mass="34017">MALRLPATSFTAAPRGLLARSAAASARRSYSTPSRVAFAESSSSGGGSRATTKQGFLDSLLRGSEKAQAEGATTQSHSASVARGRYIHEIQRHDVKPDCIEEYKRVLAEWYPKISGEAQNKARLTGSWEVTLGDVETFYHIWEYNGYAGYDASQESMKQSKVRDQLHAAIRPLIKHRSNWICQEFAFWPTAEPQSKGGVYELRTYHLKPGKLLEWEQHWRRGLEARQKYTEPVGAWFSQIGALHTVFHIWHYPSLEERKKTRDAAWQVETWPKTVTETVKLIDKMHAQIMEPLPFSPLK</sequence>
<dbReference type="InterPro" id="IPR051557">
    <property type="entry name" value="NipSnap_domain"/>
</dbReference>
<evidence type="ECO:0000259" key="2">
    <source>
        <dbReference type="Pfam" id="PF07978"/>
    </source>
</evidence>
<dbReference type="PANTHER" id="PTHR21017:SF17">
    <property type="entry name" value="PROTEIN NIPSNAP"/>
    <property type="match status" value="1"/>
</dbReference>
<evidence type="ECO:0000256" key="1">
    <source>
        <dbReference type="ARBA" id="ARBA00005291"/>
    </source>
</evidence>
<dbReference type="STRING" id="1569628.A0A316UZB8"/>
<comment type="similarity">
    <text evidence="1">Belongs to the NipSnap family.</text>
</comment>
<dbReference type="Proteomes" id="UP000245884">
    <property type="component" value="Unassembled WGS sequence"/>
</dbReference>
<organism evidence="3 4">
    <name type="scientific">Jaminaea rosea</name>
    <dbReference type="NCBI Taxonomy" id="1569628"/>
    <lineage>
        <taxon>Eukaryota</taxon>
        <taxon>Fungi</taxon>
        <taxon>Dikarya</taxon>
        <taxon>Basidiomycota</taxon>
        <taxon>Ustilaginomycotina</taxon>
        <taxon>Exobasidiomycetes</taxon>
        <taxon>Microstromatales</taxon>
        <taxon>Microstromatales incertae sedis</taxon>
        <taxon>Jaminaea</taxon>
    </lineage>
</organism>
<dbReference type="PANTHER" id="PTHR21017">
    <property type="entry name" value="NIPSNAP-RELATED"/>
    <property type="match status" value="1"/>
</dbReference>
<dbReference type="InterPro" id="IPR012577">
    <property type="entry name" value="NIPSNAP"/>
</dbReference>
<evidence type="ECO:0000313" key="3">
    <source>
        <dbReference type="EMBL" id="PWN30626.1"/>
    </source>
</evidence>
<gene>
    <name evidence="3" type="ORF">BDZ90DRAFT_216318</name>
</gene>
<dbReference type="FunFam" id="3.30.70.100:FF:000004">
    <property type="entry name" value="NIPSNAP family protein"/>
    <property type="match status" value="1"/>
</dbReference>
<dbReference type="GO" id="GO:0000423">
    <property type="term" value="P:mitophagy"/>
    <property type="evidence" value="ECO:0007669"/>
    <property type="project" value="UniProtKB-ARBA"/>
</dbReference>
<dbReference type="Pfam" id="PF07978">
    <property type="entry name" value="NIPSNAP"/>
    <property type="match status" value="2"/>
</dbReference>
<dbReference type="GeneID" id="37026086"/>
<reference evidence="3 4" key="1">
    <citation type="journal article" date="2018" name="Mol. Biol. Evol.">
        <title>Broad Genomic Sampling Reveals a Smut Pathogenic Ancestry of the Fungal Clade Ustilaginomycotina.</title>
        <authorList>
            <person name="Kijpornyongpan T."/>
            <person name="Mondo S.J."/>
            <person name="Barry K."/>
            <person name="Sandor L."/>
            <person name="Lee J."/>
            <person name="Lipzen A."/>
            <person name="Pangilinan J."/>
            <person name="LaButti K."/>
            <person name="Hainaut M."/>
            <person name="Henrissat B."/>
            <person name="Grigoriev I.V."/>
            <person name="Spatafora J.W."/>
            <person name="Aime M.C."/>
        </authorList>
    </citation>
    <scope>NUCLEOTIDE SEQUENCE [LARGE SCALE GENOMIC DNA]</scope>
    <source>
        <strain evidence="3 4">MCA 5214</strain>
    </source>
</reference>
<dbReference type="RefSeq" id="XP_025365238.1">
    <property type="nucleotide sequence ID" value="XM_025504263.1"/>
</dbReference>